<comment type="cofactor">
    <cofactor evidence="1">
        <name>Mg(2+)</name>
        <dbReference type="ChEBI" id="CHEBI:18420"/>
    </cofactor>
</comment>
<dbReference type="AlphaFoldDB" id="A0A1J4U7Y3"/>
<dbReference type="GO" id="GO:0019693">
    <property type="term" value="P:ribose phosphate metabolic process"/>
    <property type="evidence" value="ECO:0007669"/>
    <property type="project" value="TreeGrafter"/>
</dbReference>
<dbReference type="GO" id="GO:0005829">
    <property type="term" value="C:cytosol"/>
    <property type="evidence" value="ECO:0007669"/>
    <property type="project" value="TreeGrafter"/>
</dbReference>
<name>A0A1J4U7Y3_9BACT</name>
<dbReference type="PANTHER" id="PTHR11839">
    <property type="entry name" value="UDP/ADP-SUGAR PYROPHOSPHATASE"/>
    <property type="match status" value="1"/>
</dbReference>
<evidence type="ECO:0000259" key="3">
    <source>
        <dbReference type="PROSITE" id="PS51462"/>
    </source>
</evidence>
<evidence type="ECO:0000313" key="5">
    <source>
        <dbReference type="Proteomes" id="UP000181941"/>
    </source>
</evidence>
<dbReference type="Gene3D" id="3.90.79.10">
    <property type="entry name" value="Nucleoside Triphosphate Pyrophosphohydrolase"/>
    <property type="match status" value="1"/>
</dbReference>
<dbReference type="Proteomes" id="UP000181941">
    <property type="component" value="Unassembled WGS sequence"/>
</dbReference>
<dbReference type="EMBL" id="MNVC01000036">
    <property type="protein sequence ID" value="OIO18654.1"/>
    <property type="molecule type" value="Genomic_DNA"/>
</dbReference>
<organism evidence="4 5">
    <name type="scientific">Candidatus Magasanikbacteria bacterium CG1_02_32_51</name>
    <dbReference type="NCBI Taxonomy" id="1805238"/>
    <lineage>
        <taxon>Bacteria</taxon>
        <taxon>Candidatus Magasanikiibacteriota</taxon>
    </lineage>
</organism>
<dbReference type="GO" id="GO:0006753">
    <property type="term" value="P:nucleoside phosphate metabolic process"/>
    <property type="evidence" value="ECO:0007669"/>
    <property type="project" value="TreeGrafter"/>
</dbReference>
<proteinExistence type="predicted"/>
<dbReference type="PANTHER" id="PTHR11839:SF18">
    <property type="entry name" value="NUDIX HYDROLASE DOMAIN-CONTAINING PROTEIN"/>
    <property type="match status" value="1"/>
</dbReference>
<dbReference type="InterPro" id="IPR000086">
    <property type="entry name" value="NUDIX_hydrolase_dom"/>
</dbReference>
<dbReference type="InterPro" id="IPR015797">
    <property type="entry name" value="NUDIX_hydrolase-like_dom_sf"/>
</dbReference>
<feature type="domain" description="Nudix hydrolase" evidence="3">
    <location>
        <begin position="41"/>
        <end position="169"/>
    </location>
</feature>
<keyword evidence="2" id="KW-0378">Hydrolase</keyword>
<accession>A0A1J4U7Y3</accession>
<sequence>MPKHLRKISEETLHENPWWKYKHDTYEKPNGQVGDYFYGETPGGAAMIVPVLPDGKLVLTLQHRYLEDKQSIEFPAGGLKFGQLPIDAAKGELIEETGFVATDIVKVGVFSSLNGLFRDECHIFIAHVIVQGEQHLDDTEEIDILYRKPEDLEEMIRNNEIWDGMTMATWSLVRHHLM</sequence>
<dbReference type="GO" id="GO:0016787">
    <property type="term" value="F:hydrolase activity"/>
    <property type="evidence" value="ECO:0007669"/>
    <property type="project" value="UniProtKB-KW"/>
</dbReference>
<dbReference type="STRING" id="1805238.AUJ23_03140"/>
<evidence type="ECO:0000256" key="1">
    <source>
        <dbReference type="ARBA" id="ARBA00001946"/>
    </source>
</evidence>
<comment type="caution">
    <text evidence="4">The sequence shown here is derived from an EMBL/GenBank/DDBJ whole genome shotgun (WGS) entry which is preliminary data.</text>
</comment>
<gene>
    <name evidence="4" type="ORF">AUJ23_03140</name>
</gene>
<dbReference type="Pfam" id="PF00293">
    <property type="entry name" value="NUDIX"/>
    <property type="match status" value="1"/>
</dbReference>
<dbReference type="SUPFAM" id="SSF55811">
    <property type="entry name" value="Nudix"/>
    <property type="match status" value="1"/>
</dbReference>
<reference evidence="4 5" key="1">
    <citation type="journal article" date="2016" name="Environ. Microbiol.">
        <title>Genomic resolution of a cold subsurface aquifer community provides metabolic insights for novel microbes adapted to high CO concentrations.</title>
        <authorList>
            <person name="Probst A.J."/>
            <person name="Castelle C.J."/>
            <person name="Singh A."/>
            <person name="Brown C.T."/>
            <person name="Anantharaman K."/>
            <person name="Sharon I."/>
            <person name="Hug L.A."/>
            <person name="Burstein D."/>
            <person name="Emerson J.B."/>
            <person name="Thomas B.C."/>
            <person name="Banfield J.F."/>
        </authorList>
    </citation>
    <scope>NUCLEOTIDE SEQUENCE [LARGE SCALE GENOMIC DNA]</scope>
    <source>
        <strain evidence="4">CG1_02_32_51</strain>
    </source>
</reference>
<protein>
    <recommendedName>
        <fullName evidence="3">Nudix hydrolase domain-containing protein</fullName>
    </recommendedName>
</protein>
<evidence type="ECO:0000313" key="4">
    <source>
        <dbReference type="EMBL" id="OIO18654.1"/>
    </source>
</evidence>
<evidence type="ECO:0000256" key="2">
    <source>
        <dbReference type="ARBA" id="ARBA00022801"/>
    </source>
</evidence>
<dbReference type="PROSITE" id="PS51462">
    <property type="entry name" value="NUDIX"/>
    <property type="match status" value="1"/>
</dbReference>